<organism evidence="2 3">
    <name type="scientific">Pseudomonas umsongensis</name>
    <dbReference type="NCBI Taxonomy" id="198618"/>
    <lineage>
        <taxon>Bacteria</taxon>
        <taxon>Pseudomonadati</taxon>
        <taxon>Pseudomonadota</taxon>
        <taxon>Gammaproteobacteria</taxon>
        <taxon>Pseudomonadales</taxon>
        <taxon>Pseudomonadaceae</taxon>
        <taxon>Pseudomonas</taxon>
    </lineage>
</organism>
<protein>
    <submittedName>
        <fullName evidence="2">Uncharacterized protein</fullName>
    </submittedName>
</protein>
<sequence>MGLGLFVGAGLVAKALCLATGIFRVVCISIAAVTAAYGFALTASPFFKRQKGSKRLCPTTWCLARARHALSPALLRGSPRWAVPGPARLNRRPAGFPTAQCLRSASVVNGAPQIKNKSEAALKPT</sequence>
<evidence type="ECO:0000313" key="2">
    <source>
        <dbReference type="EMBL" id="OXR36054.1"/>
    </source>
</evidence>
<keyword evidence="1" id="KW-0812">Transmembrane</keyword>
<accession>A0ABX4E2W6</accession>
<keyword evidence="3" id="KW-1185">Reference proteome</keyword>
<feature type="transmembrane region" description="Helical" evidence="1">
    <location>
        <begin position="29"/>
        <end position="47"/>
    </location>
</feature>
<reference evidence="2 3" key="1">
    <citation type="submission" date="2017-06" db="EMBL/GenBank/DDBJ databases">
        <authorList>
            <person name="Furmanczyk E.M."/>
        </authorList>
    </citation>
    <scope>NUCLEOTIDE SEQUENCE [LARGE SCALE GENOMIC DNA]</scope>
    <source>
        <strain evidence="2 3">DSM 16611</strain>
    </source>
</reference>
<gene>
    <name evidence="2" type="ORF">PSUM_09410</name>
</gene>
<comment type="caution">
    <text evidence="2">The sequence shown here is derived from an EMBL/GenBank/DDBJ whole genome shotgun (WGS) entry which is preliminary data.</text>
</comment>
<keyword evidence="1" id="KW-1133">Transmembrane helix</keyword>
<keyword evidence="1" id="KW-0472">Membrane</keyword>
<dbReference type="EMBL" id="NIWU01000001">
    <property type="protein sequence ID" value="OXR36054.1"/>
    <property type="molecule type" value="Genomic_DNA"/>
</dbReference>
<proteinExistence type="predicted"/>
<evidence type="ECO:0000313" key="3">
    <source>
        <dbReference type="Proteomes" id="UP000215455"/>
    </source>
</evidence>
<evidence type="ECO:0000256" key="1">
    <source>
        <dbReference type="SAM" id="Phobius"/>
    </source>
</evidence>
<name>A0ABX4E2W6_9PSED</name>
<dbReference type="Proteomes" id="UP000215455">
    <property type="component" value="Unassembled WGS sequence"/>
</dbReference>